<keyword evidence="2" id="KW-1185">Reference proteome</keyword>
<comment type="caution">
    <text evidence="1">The sequence shown here is derived from an EMBL/GenBank/DDBJ whole genome shotgun (WGS) entry which is preliminary data.</text>
</comment>
<proteinExistence type="predicted"/>
<name>A0AAW1P707_9CHLO</name>
<dbReference type="InterPro" id="IPR035897">
    <property type="entry name" value="Toll_tir_struct_dom_sf"/>
</dbReference>
<organism evidence="1 2">
    <name type="scientific">[Myrmecia] bisecta</name>
    <dbReference type="NCBI Taxonomy" id="41462"/>
    <lineage>
        <taxon>Eukaryota</taxon>
        <taxon>Viridiplantae</taxon>
        <taxon>Chlorophyta</taxon>
        <taxon>core chlorophytes</taxon>
        <taxon>Trebouxiophyceae</taxon>
        <taxon>Trebouxiales</taxon>
        <taxon>Trebouxiaceae</taxon>
        <taxon>Myrmecia</taxon>
    </lineage>
</organism>
<dbReference type="AlphaFoldDB" id="A0AAW1P707"/>
<gene>
    <name evidence="1" type="ORF">WJX72_007926</name>
</gene>
<evidence type="ECO:0000313" key="1">
    <source>
        <dbReference type="EMBL" id="KAK9805615.1"/>
    </source>
</evidence>
<protein>
    <submittedName>
        <fullName evidence="1">Uncharacterized protein</fullName>
    </submittedName>
</protein>
<accession>A0AAW1P707</accession>
<dbReference type="Gene3D" id="3.40.50.10140">
    <property type="entry name" value="Toll/interleukin-1 receptor homology (TIR) domain"/>
    <property type="match status" value="1"/>
</dbReference>
<dbReference type="EMBL" id="JALJOR010000015">
    <property type="protein sequence ID" value="KAK9805615.1"/>
    <property type="molecule type" value="Genomic_DNA"/>
</dbReference>
<evidence type="ECO:0000313" key="2">
    <source>
        <dbReference type="Proteomes" id="UP001489004"/>
    </source>
</evidence>
<dbReference type="Proteomes" id="UP001489004">
    <property type="component" value="Unassembled WGS sequence"/>
</dbReference>
<reference evidence="1 2" key="1">
    <citation type="journal article" date="2024" name="Nat. Commun.">
        <title>Phylogenomics reveals the evolutionary origins of lichenization in chlorophyte algae.</title>
        <authorList>
            <person name="Puginier C."/>
            <person name="Libourel C."/>
            <person name="Otte J."/>
            <person name="Skaloud P."/>
            <person name="Haon M."/>
            <person name="Grisel S."/>
            <person name="Petersen M."/>
            <person name="Berrin J.G."/>
            <person name="Delaux P.M."/>
            <person name="Dal Grande F."/>
            <person name="Keller J."/>
        </authorList>
    </citation>
    <scope>NUCLEOTIDE SEQUENCE [LARGE SCALE GENOMIC DNA]</scope>
    <source>
        <strain evidence="1 2">SAG 2043</strain>
    </source>
</reference>
<sequence>MQQQLDAAAVVVVVLSPEFFTRKAPLEEVRSILNKQKLAGARQQICPVFHGITVEACCAMDMAGALLEYKDDIHELCEVTGIREDKTRYYQGEQAVEAVNTVIKFLKEAGCLPPDYGGGPQNRVLRMHSKLLGRDSELQQVLAYLKEHRGRLPGGAYPVDLSLADTEAPLADQVAAQLINQLGNMEGAGKLGAPPTWASLVQWLDRNDHALMVVLENVEAVIDKQKEALMQLVKDMQQCKCSIQEALADAEAGGPLSLLEGARAGGARDDHQIRQAIAWLLKHLRPQEQEAVAKLSLFRGSISLGNTLLMIEAPAERSPQLQDLMDSFILQRSPGRAFARQRSWRPF</sequence>